<dbReference type="AlphaFoldDB" id="A0A0D0VP44"/>
<dbReference type="HOGENOM" id="CLU_3191301_0_0_1"/>
<organism evidence="1">
    <name type="scientific">Cryptococcus bacillisporus CA1280</name>
    <dbReference type="NCBI Taxonomy" id="1296109"/>
    <lineage>
        <taxon>Eukaryota</taxon>
        <taxon>Fungi</taxon>
        <taxon>Dikarya</taxon>
        <taxon>Basidiomycota</taxon>
        <taxon>Agaricomycotina</taxon>
        <taxon>Tremellomycetes</taxon>
        <taxon>Tremellales</taxon>
        <taxon>Cryptococcaceae</taxon>
        <taxon>Cryptococcus</taxon>
        <taxon>Cryptococcus gattii species complex</taxon>
    </lineage>
</organism>
<reference evidence="1" key="1">
    <citation type="submission" date="2015-01" db="EMBL/GenBank/DDBJ databases">
        <title>The Genome Sequence of Cryptococcus gattii CA1280.</title>
        <authorList>
            <consortium name="The Broad Institute Genomics Platform"/>
            <person name="Cuomo C."/>
            <person name="Litvintseva A."/>
            <person name="Chen Y."/>
            <person name="Heitman J."/>
            <person name="Sun S."/>
            <person name="Springer D."/>
            <person name="Dromer F."/>
            <person name="Young S."/>
            <person name="Zeng Q."/>
            <person name="Gargeya S."/>
            <person name="Abouelleil A."/>
            <person name="Alvarado L."/>
            <person name="Chapman S.B."/>
            <person name="Gainer-Dewar J."/>
            <person name="Goldberg J."/>
            <person name="Griggs A."/>
            <person name="Gujja S."/>
            <person name="Hansen M."/>
            <person name="Howarth C."/>
            <person name="Imamovic A."/>
            <person name="Larimer J."/>
            <person name="Murphy C."/>
            <person name="Naylor J."/>
            <person name="Pearson M."/>
            <person name="Priest M."/>
            <person name="Roberts A."/>
            <person name="Saif S."/>
            <person name="Shea T."/>
            <person name="Sykes S."/>
            <person name="Wortman J."/>
            <person name="Nusbaum C."/>
            <person name="Birren B."/>
        </authorList>
    </citation>
    <scope>NUCLEOTIDE SEQUENCE [LARGE SCALE GENOMIC DNA]</scope>
    <source>
        <strain evidence="1">CA1280</strain>
    </source>
</reference>
<accession>A0A0D0VP44</accession>
<gene>
    <name evidence="1" type="ORF">I312_02605</name>
</gene>
<proteinExistence type="predicted"/>
<protein>
    <submittedName>
        <fullName evidence="1">Unplaced genomic scaffold supercont1.6, whole genome shotgun sequence</fullName>
    </submittedName>
</protein>
<sequence>MLEQPAFMFMSWSTNSRLSPRLRVMEMLVTLTSLFSHVGGRCPRLG</sequence>
<dbReference type="EMBL" id="KN847978">
    <property type="protein sequence ID" value="KIR48089.1"/>
    <property type="molecule type" value="Genomic_DNA"/>
</dbReference>
<evidence type="ECO:0000313" key="1">
    <source>
        <dbReference type="EMBL" id="KIR48089.1"/>
    </source>
</evidence>
<name>A0A0D0VP44_CRYGA</name>